<dbReference type="RefSeq" id="WP_183471001.1">
    <property type="nucleotide sequence ID" value="NZ_JACIBX010000003.1"/>
</dbReference>
<keyword evidence="6" id="KW-1185">Reference proteome</keyword>
<dbReference type="InterPro" id="IPR050097">
    <property type="entry name" value="Ferredoxin-NADP_redctase_2"/>
</dbReference>
<dbReference type="Gene3D" id="3.50.50.60">
    <property type="entry name" value="FAD/NAD(P)-binding domain"/>
    <property type="match status" value="2"/>
</dbReference>
<dbReference type="PRINTS" id="PR00469">
    <property type="entry name" value="PNDRDTASEII"/>
</dbReference>
<dbReference type="InterPro" id="IPR023753">
    <property type="entry name" value="FAD/NAD-binding_dom"/>
</dbReference>
<sequence length="299" mass="32007">MRDCVIVGGGPAGLTAGIYLARFLRDTVLFDAGRPRAHRIPRTRNLPGYPEGVEGPELLSQIRGQLAHYEGREVEIRREAVTGARRIEGGFRVEAEGGAVEARSLILATGVTNRPPRIPEALHDEGVARGLIRYCPICDAYEVQGQKVAILGSGPHAVAEGRFVRHYTDDVTVVRPEHAPLDDDGEQALAQAGLKILPSHRRDIRLDGDAIVIEMEDGRVARFDTLYVALGTDPHSDLAQALGADLTEAGCILVDPHCETSVEGLFAIGDVVAGLDQIAYGMGHAAVATTAIHNRLLGA</sequence>
<evidence type="ECO:0000256" key="2">
    <source>
        <dbReference type="ARBA" id="ARBA00022630"/>
    </source>
</evidence>
<feature type="domain" description="FAD/NAD(P)-binding" evidence="4">
    <location>
        <begin position="3"/>
        <end position="284"/>
    </location>
</feature>
<name>A0ABR6HMD7_9RHOB</name>
<proteinExistence type="predicted"/>
<dbReference type="Proteomes" id="UP000576152">
    <property type="component" value="Unassembled WGS sequence"/>
</dbReference>
<keyword evidence="3 5" id="KW-0560">Oxidoreductase</keyword>
<gene>
    <name evidence="5" type="ORF">FHS00_001282</name>
</gene>
<dbReference type="SUPFAM" id="SSF51905">
    <property type="entry name" value="FAD/NAD(P)-binding domain"/>
    <property type="match status" value="1"/>
</dbReference>
<dbReference type="PANTHER" id="PTHR48105">
    <property type="entry name" value="THIOREDOXIN REDUCTASE 1-RELATED-RELATED"/>
    <property type="match status" value="1"/>
</dbReference>
<accession>A0ABR6HMD7</accession>
<comment type="caution">
    <text evidence="5">The sequence shown here is derived from an EMBL/GenBank/DDBJ whole genome shotgun (WGS) entry which is preliminary data.</text>
</comment>
<reference evidence="5 6" key="1">
    <citation type="submission" date="2020-08" db="EMBL/GenBank/DDBJ databases">
        <title>Genomic Encyclopedia of Type Strains, Phase III (KMG-III): the genomes of soil and plant-associated and newly described type strains.</title>
        <authorList>
            <person name="Whitman W."/>
        </authorList>
    </citation>
    <scope>NUCLEOTIDE SEQUENCE [LARGE SCALE GENOMIC DNA]</scope>
    <source>
        <strain evidence="5 6">CECT 8572</strain>
    </source>
</reference>
<evidence type="ECO:0000256" key="3">
    <source>
        <dbReference type="ARBA" id="ARBA00023002"/>
    </source>
</evidence>
<dbReference type="PRINTS" id="PR00368">
    <property type="entry name" value="FADPNR"/>
</dbReference>
<dbReference type="Pfam" id="PF07992">
    <property type="entry name" value="Pyr_redox_2"/>
    <property type="match status" value="1"/>
</dbReference>
<dbReference type="EMBL" id="JACIBX010000003">
    <property type="protein sequence ID" value="MBB3711711.1"/>
    <property type="molecule type" value="Genomic_DNA"/>
</dbReference>
<dbReference type="GO" id="GO:0004791">
    <property type="term" value="F:thioredoxin-disulfide reductase (NADPH) activity"/>
    <property type="evidence" value="ECO:0007669"/>
    <property type="project" value="UniProtKB-EC"/>
</dbReference>
<keyword evidence="2" id="KW-0285">Flavoprotein</keyword>
<evidence type="ECO:0000259" key="4">
    <source>
        <dbReference type="Pfam" id="PF07992"/>
    </source>
</evidence>
<dbReference type="InterPro" id="IPR036188">
    <property type="entry name" value="FAD/NAD-bd_sf"/>
</dbReference>
<evidence type="ECO:0000256" key="1">
    <source>
        <dbReference type="ARBA" id="ARBA00018719"/>
    </source>
</evidence>
<organism evidence="5 6">
    <name type="scientific">Limimaricola variabilis</name>
    <dbReference type="NCBI Taxonomy" id="1492771"/>
    <lineage>
        <taxon>Bacteria</taxon>
        <taxon>Pseudomonadati</taxon>
        <taxon>Pseudomonadota</taxon>
        <taxon>Alphaproteobacteria</taxon>
        <taxon>Rhodobacterales</taxon>
        <taxon>Paracoccaceae</taxon>
        <taxon>Limimaricola</taxon>
    </lineage>
</organism>
<evidence type="ECO:0000313" key="5">
    <source>
        <dbReference type="EMBL" id="MBB3711711.1"/>
    </source>
</evidence>
<evidence type="ECO:0000313" key="6">
    <source>
        <dbReference type="Proteomes" id="UP000576152"/>
    </source>
</evidence>
<protein>
    <recommendedName>
        <fullName evidence="1">Thioredoxin reductase</fullName>
    </recommendedName>
</protein>